<dbReference type="OrthoDB" id="1844152at2759"/>
<feature type="transmembrane region" description="Helical" evidence="8">
    <location>
        <begin position="6"/>
        <end position="24"/>
    </location>
</feature>
<name>A0A4Q9MRN1_9APHY</name>
<dbReference type="InterPro" id="IPR036396">
    <property type="entry name" value="Cyt_P450_sf"/>
</dbReference>
<dbReference type="CDD" id="cd11041">
    <property type="entry name" value="CYP503A1-like"/>
    <property type="match status" value="1"/>
</dbReference>
<dbReference type="GO" id="GO:0004497">
    <property type="term" value="F:monooxygenase activity"/>
    <property type="evidence" value="ECO:0007669"/>
    <property type="project" value="UniProtKB-KW"/>
</dbReference>
<dbReference type="PANTHER" id="PTHR46206">
    <property type="entry name" value="CYTOCHROME P450"/>
    <property type="match status" value="1"/>
</dbReference>
<evidence type="ECO:0000256" key="7">
    <source>
        <dbReference type="RuleBase" id="RU000461"/>
    </source>
</evidence>
<keyword evidence="5 6" id="KW-0408">Iron</keyword>
<feature type="binding site" description="axial binding residue" evidence="6">
    <location>
        <position position="441"/>
    </location>
    <ligand>
        <name>heme</name>
        <dbReference type="ChEBI" id="CHEBI:30413"/>
    </ligand>
    <ligandPart>
        <name>Fe</name>
        <dbReference type="ChEBI" id="CHEBI:18248"/>
    </ligandPart>
</feature>
<keyword evidence="8" id="KW-0812">Transmembrane</keyword>
<evidence type="ECO:0000256" key="1">
    <source>
        <dbReference type="ARBA" id="ARBA00001971"/>
    </source>
</evidence>
<dbReference type="InterPro" id="IPR017972">
    <property type="entry name" value="Cyt_P450_CS"/>
</dbReference>
<keyword evidence="3 6" id="KW-0479">Metal-binding</keyword>
<keyword evidence="8" id="KW-0472">Membrane</keyword>
<keyword evidence="6 7" id="KW-0349">Heme</keyword>
<keyword evidence="8" id="KW-1133">Transmembrane helix</keyword>
<evidence type="ECO:0000256" key="2">
    <source>
        <dbReference type="ARBA" id="ARBA00010617"/>
    </source>
</evidence>
<evidence type="ECO:0000256" key="5">
    <source>
        <dbReference type="ARBA" id="ARBA00023004"/>
    </source>
</evidence>
<dbReference type="PRINTS" id="PR00465">
    <property type="entry name" value="EP450IV"/>
</dbReference>
<comment type="cofactor">
    <cofactor evidence="1 6">
        <name>heme</name>
        <dbReference type="ChEBI" id="CHEBI:30413"/>
    </cofactor>
</comment>
<dbReference type="InterPro" id="IPR001128">
    <property type="entry name" value="Cyt_P450"/>
</dbReference>
<gene>
    <name evidence="9" type="ORF">BD311DRAFT_214666</name>
</gene>
<reference evidence="9" key="1">
    <citation type="submission" date="2019-01" db="EMBL/GenBank/DDBJ databases">
        <title>Draft genome sequences of three monokaryotic isolates of the white-rot basidiomycete fungus Dichomitus squalens.</title>
        <authorList>
            <consortium name="DOE Joint Genome Institute"/>
            <person name="Lopez S.C."/>
            <person name="Andreopoulos B."/>
            <person name="Pangilinan J."/>
            <person name="Lipzen A."/>
            <person name="Riley R."/>
            <person name="Ahrendt S."/>
            <person name="Ng V."/>
            <person name="Barry K."/>
            <person name="Daum C."/>
            <person name="Grigoriev I.V."/>
            <person name="Hilden K.S."/>
            <person name="Makela M.R."/>
            <person name="de Vries R.P."/>
        </authorList>
    </citation>
    <scope>NUCLEOTIDE SEQUENCE [LARGE SCALE GENOMIC DNA]</scope>
    <source>
        <strain evidence="9">OM18370.1</strain>
    </source>
</reference>
<evidence type="ECO:0000256" key="4">
    <source>
        <dbReference type="ARBA" id="ARBA00023002"/>
    </source>
</evidence>
<dbReference type="PROSITE" id="PS00086">
    <property type="entry name" value="CYTOCHROME_P450"/>
    <property type="match status" value="1"/>
</dbReference>
<dbReference type="Gene3D" id="1.10.630.10">
    <property type="entry name" value="Cytochrome P450"/>
    <property type="match status" value="1"/>
</dbReference>
<keyword evidence="7" id="KW-0503">Monooxygenase</keyword>
<dbReference type="InterPro" id="IPR002403">
    <property type="entry name" value="Cyt_P450_E_grp-IV"/>
</dbReference>
<dbReference type="GO" id="GO:0016705">
    <property type="term" value="F:oxidoreductase activity, acting on paired donors, with incorporation or reduction of molecular oxygen"/>
    <property type="evidence" value="ECO:0007669"/>
    <property type="project" value="InterPro"/>
</dbReference>
<keyword evidence="4 7" id="KW-0560">Oxidoreductase</keyword>
<dbReference type="AlphaFoldDB" id="A0A4Q9MRN1"/>
<dbReference type="Pfam" id="PF00067">
    <property type="entry name" value="p450"/>
    <property type="match status" value="1"/>
</dbReference>
<evidence type="ECO:0000256" key="3">
    <source>
        <dbReference type="ARBA" id="ARBA00022723"/>
    </source>
</evidence>
<dbReference type="Proteomes" id="UP000292957">
    <property type="component" value="Unassembled WGS sequence"/>
</dbReference>
<protein>
    <submittedName>
        <fullName evidence="9">Cytochrome P450</fullName>
    </submittedName>
</protein>
<organism evidence="9">
    <name type="scientific">Dichomitus squalens</name>
    <dbReference type="NCBI Taxonomy" id="114155"/>
    <lineage>
        <taxon>Eukaryota</taxon>
        <taxon>Fungi</taxon>
        <taxon>Dikarya</taxon>
        <taxon>Basidiomycota</taxon>
        <taxon>Agaricomycotina</taxon>
        <taxon>Agaricomycetes</taxon>
        <taxon>Polyporales</taxon>
        <taxon>Polyporaceae</taxon>
        <taxon>Dichomitus</taxon>
    </lineage>
</organism>
<sequence length="501" mass="56163">MEIPSLNAILAFLAVGGGFLFIRWRLNPLSRIPTVGGPSIPGFSILSTVNFLRNSKDLLVQGYEKYRGSTFKVALLDQWLVIVSGSELVDEVRKRPELSLATFLEDIFQMKHTLGPDALGDNFHVPIIRDQLTRSLGSALPEVIEELSIALPQCIPGTSSDWVSVNVSHVSQKLITRASSRIFVGQPLCRNEDYLKIALDFTMDVVNDRLTMSKMPDFLRTPVMSWTSSTRRSVARSIPLLKPIIDQRKALMEEYGADWTDKPKDVLQWVLDEAVPRNLSDERVAMRLHLVNFAAIHTSSNSLVHALYDLGAFPEYIQPIRDEIESIVAVDGWTKEGISKMSKLDSLLRESQRIHGISLISVTRKAMADVTLRDGTFLPKGTCVAAATWATHYDEGNFEKAAAFDAFRFSRMREAPGQGTKHQFVHTSVEYIPFGHGAHACPGRFFASNEIKAVLAFLLVNYDIQFEPGQSRPDNIFIAENILPNHDAKMLFRRRGTLELH</sequence>
<dbReference type="GO" id="GO:0005506">
    <property type="term" value="F:iron ion binding"/>
    <property type="evidence" value="ECO:0007669"/>
    <property type="project" value="InterPro"/>
</dbReference>
<evidence type="ECO:0000313" key="9">
    <source>
        <dbReference type="EMBL" id="TBU30439.1"/>
    </source>
</evidence>
<evidence type="ECO:0000256" key="8">
    <source>
        <dbReference type="SAM" id="Phobius"/>
    </source>
</evidence>
<comment type="similarity">
    <text evidence="2 7">Belongs to the cytochrome P450 family.</text>
</comment>
<proteinExistence type="inferred from homology"/>
<accession>A0A4Q9MRN1</accession>
<dbReference type="SUPFAM" id="SSF48264">
    <property type="entry name" value="Cytochrome P450"/>
    <property type="match status" value="1"/>
</dbReference>
<dbReference type="GO" id="GO:0020037">
    <property type="term" value="F:heme binding"/>
    <property type="evidence" value="ECO:0007669"/>
    <property type="project" value="InterPro"/>
</dbReference>
<dbReference type="EMBL" id="ML143405">
    <property type="protein sequence ID" value="TBU30439.1"/>
    <property type="molecule type" value="Genomic_DNA"/>
</dbReference>
<evidence type="ECO:0000256" key="6">
    <source>
        <dbReference type="PIRSR" id="PIRSR602403-1"/>
    </source>
</evidence>